<keyword evidence="2" id="KW-1133">Transmembrane helix</keyword>
<dbReference type="Gene3D" id="3.40.1000.10">
    <property type="entry name" value="Mog1/PsbP, alpha/beta/alpha sandwich"/>
    <property type="match status" value="1"/>
</dbReference>
<proteinExistence type="predicted"/>
<gene>
    <name evidence="4" type="ORF">F1193_15935</name>
</gene>
<feature type="transmembrane region" description="Helical" evidence="2">
    <location>
        <begin position="134"/>
        <end position="155"/>
    </location>
</feature>
<name>A0A5M6HK30_9HYPH</name>
<dbReference type="Pfam" id="PF13240">
    <property type="entry name" value="Zn_Ribbon_1"/>
    <property type="match status" value="1"/>
</dbReference>
<reference evidence="4 5" key="1">
    <citation type="submission" date="2019-09" db="EMBL/GenBank/DDBJ databases">
        <title>Draft Whole-Genome sequence of Blastochloris sulfoviridis DSM 729.</title>
        <authorList>
            <person name="Meyer T.E."/>
            <person name="Kyndt J.A."/>
        </authorList>
    </citation>
    <scope>NUCLEOTIDE SEQUENCE [LARGE SCALE GENOMIC DNA]</scope>
    <source>
        <strain evidence="4 5">DSM 729</strain>
    </source>
</reference>
<accession>A0A5M6HK30</accession>
<feature type="region of interest" description="Disordered" evidence="1">
    <location>
        <begin position="33"/>
        <end position="81"/>
    </location>
</feature>
<feature type="domain" description="Zinc-ribbon" evidence="3">
    <location>
        <begin position="90"/>
        <end position="112"/>
    </location>
</feature>
<evidence type="ECO:0000259" key="3">
    <source>
        <dbReference type="Pfam" id="PF13240"/>
    </source>
</evidence>
<organism evidence="4 5">
    <name type="scientific">Blastochloris sulfoviridis</name>
    <dbReference type="NCBI Taxonomy" id="50712"/>
    <lineage>
        <taxon>Bacteria</taxon>
        <taxon>Pseudomonadati</taxon>
        <taxon>Pseudomonadota</taxon>
        <taxon>Alphaproteobacteria</taxon>
        <taxon>Hyphomicrobiales</taxon>
        <taxon>Blastochloridaceae</taxon>
        <taxon>Blastochloris</taxon>
    </lineage>
</organism>
<dbReference type="EMBL" id="VWPL01000046">
    <property type="protein sequence ID" value="KAA5595978.1"/>
    <property type="molecule type" value="Genomic_DNA"/>
</dbReference>
<dbReference type="InterPro" id="IPR026870">
    <property type="entry name" value="Zinc_ribbon_dom"/>
</dbReference>
<feature type="region of interest" description="Disordered" evidence="1">
    <location>
        <begin position="158"/>
        <end position="196"/>
    </location>
</feature>
<dbReference type="Proteomes" id="UP000323886">
    <property type="component" value="Unassembled WGS sequence"/>
</dbReference>
<comment type="caution">
    <text evidence="4">The sequence shown here is derived from an EMBL/GenBank/DDBJ whole genome shotgun (WGS) entry which is preliminary data.</text>
</comment>
<sequence>MVVDQSSVRGWRDGAGARQRLVPRSVRRLAGLAATDPAAGRPHALRAGTGVVSRHGAGGGKQRRPGDALSPRPPFGPRRRARRRRLAMSFCTHCGAELTPGGKFCTMCGAPVTGAPSAVAPAPAATSAPGKGRVLLVGGLVAAGLILAAALVALGPETPKPASPPASASAPPANAPPPATPPAPSSPTTADAAPAANAGPIAASRWEHYVNTRYGVGIDYPADLFAADPPPPDNAGRGFEAKAAKARFSVYSHANAFGASREELEAEDVLSIDDDQPEKLSGDNWYALIATTDSEVIVRRVLLSEGGAMVHRLEITYPKSSAKAFQPVVARMMESFSVDPSIPEKAAEAARAAGRGAPGSPPPPPSSGRTAQSQPPPPQVAAAPPPTFASWRTIDFVSAGLQLAGNRSEPRVSAQLPAHWVKADMPEPNVVLFEGPEAGGEDGLFLAVRAEPREPGTTLARAVDRLKAHFRDRDGFRLLGERNAKIAERSSVLLSLHYSGTDSPDLLAERVAIIDAGKVLYFVQCGAPAARSATADRVFARVIETLTIEE</sequence>
<evidence type="ECO:0000313" key="4">
    <source>
        <dbReference type="EMBL" id="KAA5595978.1"/>
    </source>
</evidence>
<protein>
    <submittedName>
        <fullName evidence="4">Zinc-ribbon domain-containing protein</fullName>
    </submittedName>
</protein>
<evidence type="ECO:0000256" key="2">
    <source>
        <dbReference type="SAM" id="Phobius"/>
    </source>
</evidence>
<feature type="compositionally biased region" description="Low complexity" evidence="1">
    <location>
        <begin position="186"/>
        <end position="196"/>
    </location>
</feature>
<feature type="compositionally biased region" description="Pro residues" evidence="1">
    <location>
        <begin position="374"/>
        <end position="385"/>
    </location>
</feature>
<evidence type="ECO:0000256" key="1">
    <source>
        <dbReference type="SAM" id="MobiDB-lite"/>
    </source>
</evidence>
<keyword evidence="5" id="KW-1185">Reference proteome</keyword>
<evidence type="ECO:0000313" key="5">
    <source>
        <dbReference type="Proteomes" id="UP000323886"/>
    </source>
</evidence>
<keyword evidence="2" id="KW-0812">Transmembrane</keyword>
<dbReference type="OrthoDB" id="9815959at2"/>
<keyword evidence="2" id="KW-0472">Membrane</keyword>
<feature type="compositionally biased region" description="Pro residues" evidence="1">
    <location>
        <begin position="173"/>
        <end position="185"/>
    </location>
</feature>
<dbReference type="AlphaFoldDB" id="A0A5M6HK30"/>
<feature type="region of interest" description="Disordered" evidence="1">
    <location>
        <begin position="343"/>
        <end position="385"/>
    </location>
</feature>